<protein>
    <recommendedName>
        <fullName evidence="3">GAG-pre-integrase domain-containing protein</fullName>
    </recommendedName>
</protein>
<dbReference type="Proteomes" id="UP000011713">
    <property type="component" value="Unassembled WGS sequence"/>
</dbReference>
<organism evidence="1 2">
    <name type="scientific">Hyaloperonospora arabidopsidis (strain Emoy2)</name>
    <name type="common">Downy mildew agent</name>
    <name type="synonym">Peronospora arabidopsidis</name>
    <dbReference type="NCBI Taxonomy" id="559515"/>
    <lineage>
        <taxon>Eukaryota</taxon>
        <taxon>Sar</taxon>
        <taxon>Stramenopiles</taxon>
        <taxon>Oomycota</taxon>
        <taxon>Peronosporomycetes</taxon>
        <taxon>Peronosporales</taxon>
        <taxon>Peronosporaceae</taxon>
        <taxon>Hyaloperonospora</taxon>
    </lineage>
</organism>
<reference evidence="1" key="2">
    <citation type="submission" date="2015-06" db="UniProtKB">
        <authorList>
            <consortium name="EnsemblProtists"/>
        </authorList>
    </citation>
    <scope>IDENTIFICATION</scope>
    <source>
        <strain evidence="1">Emoy2</strain>
    </source>
</reference>
<evidence type="ECO:0000313" key="2">
    <source>
        <dbReference type="Proteomes" id="UP000011713"/>
    </source>
</evidence>
<dbReference type="EnsemblProtists" id="HpaT806471">
    <property type="protein sequence ID" value="HpaP806471"/>
    <property type="gene ID" value="HpaG806471"/>
</dbReference>
<evidence type="ECO:0008006" key="3">
    <source>
        <dbReference type="Google" id="ProtNLM"/>
    </source>
</evidence>
<reference evidence="2" key="1">
    <citation type="journal article" date="2010" name="Science">
        <title>Signatures of adaptation to obligate biotrophy in the Hyaloperonospora arabidopsidis genome.</title>
        <authorList>
            <person name="Baxter L."/>
            <person name="Tripathy S."/>
            <person name="Ishaque N."/>
            <person name="Boot N."/>
            <person name="Cabral A."/>
            <person name="Kemen E."/>
            <person name="Thines M."/>
            <person name="Ah-Fong A."/>
            <person name="Anderson R."/>
            <person name="Badejoko W."/>
            <person name="Bittner-Eddy P."/>
            <person name="Boore J.L."/>
            <person name="Chibucos M.C."/>
            <person name="Coates M."/>
            <person name="Dehal P."/>
            <person name="Delehaunty K."/>
            <person name="Dong S."/>
            <person name="Downton P."/>
            <person name="Dumas B."/>
            <person name="Fabro G."/>
            <person name="Fronick C."/>
            <person name="Fuerstenberg S.I."/>
            <person name="Fulton L."/>
            <person name="Gaulin E."/>
            <person name="Govers F."/>
            <person name="Hughes L."/>
            <person name="Humphray S."/>
            <person name="Jiang R.H."/>
            <person name="Judelson H."/>
            <person name="Kamoun S."/>
            <person name="Kyung K."/>
            <person name="Meijer H."/>
            <person name="Minx P."/>
            <person name="Morris P."/>
            <person name="Nelson J."/>
            <person name="Phuntumart V."/>
            <person name="Qutob D."/>
            <person name="Rehmany A."/>
            <person name="Rougon-Cardoso A."/>
            <person name="Ryden P."/>
            <person name="Torto-Alalibo T."/>
            <person name="Studholme D."/>
            <person name="Wang Y."/>
            <person name="Win J."/>
            <person name="Wood J."/>
            <person name="Clifton S.W."/>
            <person name="Rogers J."/>
            <person name="Van den Ackerveken G."/>
            <person name="Jones J.D."/>
            <person name="McDowell J.M."/>
            <person name="Beynon J."/>
            <person name="Tyler B.M."/>
        </authorList>
    </citation>
    <scope>NUCLEOTIDE SEQUENCE [LARGE SCALE GENOMIC DNA]</scope>
    <source>
        <strain evidence="2">Emoy2</strain>
    </source>
</reference>
<accession>M4BJ93</accession>
<keyword evidence="2" id="KW-1185">Reference proteome</keyword>
<proteinExistence type="predicted"/>
<name>M4BJ93_HYAAE</name>
<dbReference type="EMBL" id="JH598320">
    <property type="status" value="NOT_ANNOTATED_CDS"/>
    <property type="molecule type" value="Genomic_DNA"/>
</dbReference>
<sequence>MDKVGELCHQHVRKMVDQNLVDGLMLQKRQFDTCEACQLEKQRGKPAQYMLGGGNTEHNQLVFANLLLPFQKLQLHDILCSTSYYRRVFEVYHGVSCEENKKPNEYAAQALHHLRRAAVY</sequence>
<dbReference type="VEuPathDB" id="FungiDB:HpaG806471"/>
<dbReference type="AlphaFoldDB" id="M4BJ93"/>
<dbReference type="eggNOG" id="KOG0017">
    <property type="taxonomic scope" value="Eukaryota"/>
</dbReference>
<dbReference type="HOGENOM" id="CLU_2054212_0_0_1"/>
<evidence type="ECO:0000313" key="1">
    <source>
        <dbReference type="EnsemblProtists" id="HpaP806471"/>
    </source>
</evidence>
<dbReference type="InParanoid" id="M4BJ93"/>